<sequence>MNIKKVLFFSVLTFTIFVLLGCVGGSEPTHNDDGDLIVRLGNQTATNSKLPEGDTFEDNAYTRLAEELLEIEIINEFEANGEDYDRQIALTISSGELPDIMQVSVEELEELYENGYIADLSEVFDEYASDYIKELYDSYEVNPLETTSFDGGLYGLPAVVNVTPPHMIWVRQDWIDELDLDFDSDGDRLITIEELEFLAQTFIDENPGDADNPVGIPLAHWLNEPGYGGAFTMTTIASTFGAYPRNWIEDADGNVTNGSIMPETKESLALVKDWFERGILDPQFGTRSWDDIMALAVNNQTGILTGAWHMPDWGLSNVKEMNPDVVFEAYTLVDDQNQINIASQDPIGSVAVVSSDFDHPEILVELINVFYDTLKNELNLEEVYPDIYEYQVLDVDGATRPLNMEVLSSTSELDDYSFIRDAVNGDIEVNDIPDARSQTLATSIMEYQNDPENASTAAWALYHSRMKGLELGQSVTDNGNLVWINPVFFGTTPALEQYYGNLISLEEEEFIKIITGEESIDHFDTFVEMWYDQGGEEILAEIEAEIAE</sequence>
<dbReference type="Gene3D" id="3.40.190.10">
    <property type="entry name" value="Periplasmic binding protein-like II"/>
    <property type="match status" value="2"/>
</dbReference>
<dbReference type="EMBL" id="BAABDL010000142">
    <property type="protein sequence ID" value="GAA4079824.1"/>
    <property type="molecule type" value="Genomic_DNA"/>
</dbReference>
<accession>A0ABP7W2Z1</accession>
<evidence type="ECO:0008006" key="3">
    <source>
        <dbReference type="Google" id="ProtNLM"/>
    </source>
</evidence>
<dbReference type="InterPro" id="IPR018247">
    <property type="entry name" value="EF_Hand_1_Ca_BS"/>
</dbReference>
<keyword evidence="2" id="KW-1185">Reference proteome</keyword>
<proteinExistence type="predicted"/>
<reference evidence="2" key="1">
    <citation type="journal article" date="2019" name="Int. J. Syst. Evol. Microbiol.">
        <title>The Global Catalogue of Microorganisms (GCM) 10K type strain sequencing project: providing services to taxonomists for standard genome sequencing and annotation.</title>
        <authorList>
            <consortium name="The Broad Institute Genomics Platform"/>
            <consortium name="The Broad Institute Genome Sequencing Center for Infectious Disease"/>
            <person name="Wu L."/>
            <person name="Ma J."/>
        </authorList>
    </citation>
    <scope>NUCLEOTIDE SEQUENCE [LARGE SCALE GENOMIC DNA]</scope>
    <source>
        <strain evidence="2">JCM 17250</strain>
    </source>
</reference>
<dbReference type="PROSITE" id="PS00018">
    <property type="entry name" value="EF_HAND_1"/>
    <property type="match status" value="1"/>
</dbReference>
<gene>
    <name evidence="1" type="ORF">GCM10022410_24890</name>
</gene>
<dbReference type="PANTHER" id="PTHR43649:SF12">
    <property type="entry name" value="DIACETYLCHITOBIOSE BINDING PROTEIN DASA"/>
    <property type="match status" value="1"/>
</dbReference>
<dbReference type="SUPFAM" id="SSF53850">
    <property type="entry name" value="Periplasmic binding protein-like II"/>
    <property type="match status" value="1"/>
</dbReference>
<organism evidence="1 2">
    <name type="scientific">Amphibacillus indicireducens</name>
    <dbReference type="NCBI Taxonomy" id="1076330"/>
    <lineage>
        <taxon>Bacteria</taxon>
        <taxon>Bacillati</taxon>
        <taxon>Bacillota</taxon>
        <taxon>Bacilli</taxon>
        <taxon>Bacillales</taxon>
        <taxon>Bacillaceae</taxon>
        <taxon>Amphibacillus</taxon>
    </lineage>
</organism>
<evidence type="ECO:0000313" key="2">
    <source>
        <dbReference type="Proteomes" id="UP001501734"/>
    </source>
</evidence>
<protein>
    <recommendedName>
        <fullName evidence="3">Sugar ABC transporter substrate-binding protein</fullName>
    </recommendedName>
</protein>
<name>A0ABP7W2Z1_9BACI</name>
<dbReference type="PANTHER" id="PTHR43649">
    <property type="entry name" value="ARABINOSE-BINDING PROTEIN-RELATED"/>
    <property type="match status" value="1"/>
</dbReference>
<dbReference type="InterPro" id="IPR050490">
    <property type="entry name" value="Bact_solute-bd_prot1"/>
</dbReference>
<dbReference type="RefSeq" id="WP_344913826.1">
    <property type="nucleotide sequence ID" value="NZ_BAABDL010000142.1"/>
</dbReference>
<comment type="caution">
    <text evidence="1">The sequence shown here is derived from an EMBL/GenBank/DDBJ whole genome shotgun (WGS) entry which is preliminary data.</text>
</comment>
<dbReference type="Proteomes" id="UP001501734">
    <property type="component" value="Unassembled WGS sequence"/>
</dbReference>
<dbReference type="PROSITE" id="PS51257">
    <property type="entry name" value="PROKAR_LIPOPROTEIN"/>
    <property type="match status" value="1"/>
</dbReference>
<evidence type="ECO:0000313" key="1">
    <source>
        <dbReference type="EMBL" id="GAA4079824.1"/>
    </source>
</evidence>